<accession>A0A812UWV1</accession>
<reference evidence="1" key="1">
    <citation type="submission" date="2021-02" db="EMBL/GenBank/DDBJ databases">
        <authorList>
            <person name="Dougan E. K."/>
            <person name="Rhodes N."/>
            <person name="Thang M."/>
            <person name="Chan C."/>
        </authorList>
    </citation>
    <scope>NUCLEOTIDE SEQUENCE</scope>
</reference>
<evidence type="ECO:0000313" key="2">
    <source>
        <dbReference type="Proteomes" id="UP000601435"/>
    </source>
</evidence>
<keyword evidence="2" id="KW-1185">Reference proteome</keyword>
<evidence type="ECO:0000313" key="1">
    <source>
        <dbReference type="EMBL" id="CAE7600995.1"/>
    </source>
</evidence>
<organism evidence="1 2">
    <name type="scientific">Symbiodinium necroappetens</name>
    <dbReference type="NCBI Taxonomy" id="1628268"/>
    <lineage>
        <taxon>Eukaryota</taxon>
        <taxon>Sar</taxon>
        <taxon>Alveolata</taxon>
        <taxon>Dinophyceae</taxon>
        <taxon>Suessiales</taxon>
        <taxon>Symbiodiniaceae</taxon>
        <taxon>Symbiodinium</taxon>
    </lineage>
</organism>
<dbReference type="OrthoDB" id="407055at2759"/>
<gene>
    <name evidence="1" type="primary">TY1B-DR3</name>
    <name evidence="1" type="ORF">SNEC2469_LOCUS17213</name>
</gene>
<comment type="caution">
    <text evidence="1">The sequence shown here is derived from an EMBL/GenBank/DDBJ whole genome shotgun (WGS) entry which is preliminary data.</text>
</comment>
<dbReference type="AlphaFoldDB" id="A0A812UWV1"/>
<dbReference type="Proteomes" id="UP000601435">
    <property type="component" value="Unassembled WGS sequence"/>
</dbReference>
<name>A0A812UWV1_9DINO</name>
<sequence>MFQCMVRAGLVNRLSGDVDWCQFWHQARSEDWGASHPVQSWPEESRRKAIAISLHGDEGTGKRSKSVMILSWSPLAVHDAAMMSKYPFCVIKSDFFFYKDGTNVTLDKLQESLAMSLNRCNLPGDAATDGWSMHLVVHKGDWKFRRDWLHMDRRYNNADLICPRCLASAKPNSDRPWLDPCRERFNAAADIRAAAETRILDICFQ</sequence>
<protein>
    <submittedName>
        <fullName evidence="1">TY1B-DR3 protein</fullName>
    </submittedName>
</protein>
<dbReference type="EMBL" id="CAJNJA010028378">
    <property type="protein sequence ID" value="CAE7600995.1"/>
    <property type="molecule type" value="Genomic_DNA"/>
</dbReference>
<proteinExistence type="predicted"/>